<protein>
    <recommendedName>
        <fullName evidence="3">Lasso peptide biosynthesis PqqD family chaperone</fullName>
    </recommendedName>
</protein>
<proteinExistence type="predicted"/>
<reference evidence="1 2" key="1">
    <citation type="journal article" date="2019" name="Int. J. Syst. Evol. Microbiol.">
        <title>The Global Catalogue of Microorganisms (GCM) 10K type strain sequencing project: providing services to taxonomists for standard genome sequencing and annotation.</title>
        <authorList>
            <consortium name="The Broad Institute Genomics Platform"/>
            <consortium name="The Broad Institute Genome Sequencing Center for Infectious Disease"/>
            <person name="Wu L."/>
            <person name="Ma J."/>
        </authorList>
    </citation>
    <scope>NUCLEOTIDE SEQUENCE [LARGE SCALE GENOMIC DNA]</scope>
    <source>
        <strain evidence="1 2">JCM 9088</strain>
    </source>
</reference>
<evidence type="ECO:0008006" key="3">
    <source>
        <dbReference type="Google" id="ProtNLM"/>
    </source>
</evidence>
<dbReference type="Gene3D" id="1.10.10.1150">
    <property type="entry name" value="Coenzyme PQQ synthesis protein D (PqqD)"/>
    <property type="match status" value="1"/>
</dbReference>
<keyword evidence="2" id="KW-1185">Reference proteome</keyword>
<dbReference type="Proteomes" id="UP001500403">
    <property type="component" value="Unassembled WGS sequence"/>
</dbReference>
<evidence type="ECO:0000313" key="2">
    <source>
        <dbReference type="Proteomes" id="UP001500403"/>
    </source>
</evidence>
<organism evidence="1 2">
    <name type="scientific">Streptomyces enissocaesilis</name>
    <dbReference type="NCBI Taxonomy" id="332589"/>
    <lineage>
        <taxon>Bacteria</taxon>
        <taxon>Bacillati</taxon>
        <taxon>Actinomycetota</taxon>
        <taxon>Actinomycetes</taxon>
        <taxon>Kitasatosporales</taxon>
        <taxon>Streptomycetaceae</taxon>
        <taxon>Streptomyces</taxon>
        <taxon>Streptomyces rochei group</taxon>
    </lineage>
</organism>
<gene>
    <name evidence="1" type="ORF">GCM10010446_64450</name>
</gene>
<dbReference type="Pfam" id="PF05402">
    <property type="entry name" value="PqqD"/>
    <property type="match status" value="1"/>
</dbReference>
<dbReference type="EMBL" id="BAAAUD010000098">
    <property type="protein sequence ID" value="GAA2970677.1"/>
    <property type="molecule type" value="Genomic_DNA"/>
</dbReference>
<dbReference type="InterPro" id="IPR041881">
    <property type="entry name" value="PqqD_sf"/>
</dbReference>
<accession>A0ABN3XQ84</accession>
<comment type="caution">
    <text evidence="1">The sequence shown here is derived from an EMBL/GenBank/DDBJ whole genome shotgun (WGS) entry which is preliminary data.</text>
</comment>
<dbReference type="RefSeq" id="WP_344500238.1">
    <property type="nucleotide sequence ID" value="NZ_BAAAUD010000098.1"/>
</dbReference>
<sequence length="85" mass="9117">MGITLRPGVVAAETEYGTALLDQSSGAYYTLNPTAALIMRTLLDGAPREQAVEQFAATYGISVREAGEDFTRIVEELHSARLLAS</sequence>
<dbReference type="NCBIfam" id="NF033530">
    <property type="entry name" value="lasso_PqqD_Strm"/>
    <property type="match status" value="1"/>
</dbReference>
<dbReference type="InterPro" id="IPR008792">
    <property type="entry name" value="PQQD"/>
</dbReference>
<name>A0ABN3XQ84_9ACTN</name>
<evidence type="ECO:0000313" key="1">
    <source>
        <dbReference type="EMBL" id="GAA2970677.1"/>
    </source>
</evidence>